<protein>
    <recommendedName>
        <fullName evidence="3">Glycosyltransferase family 1 protein</fullName>
    </recommendedName>
</protein>
<evidence type="ECO:0008006" key="3">
    <source>
        <dbReference type="Google" id="ProtNLM"/>
    </source>
</evidence>
<organism evidence="1 2">
    <name type="scientific">Selenomonas ruminantium</name>
    <dbReference type="NCBI Taxonomy" id="971"/>
    <lineage>
        <taxon>Bacteria</taxon>
        <taxon>Bacillati</taxon>
        <taxon>Bacillota</taxon>
        <taxon>Negativicutes</taxon>
        <taxon>Selenomonadales</taxon>
        <taxon>Selenomonadaceae</taxon>
        <taxon>Selenomonas</taxon>
    </lineage>
</organism>
<dbReference type="AlphaFoldDB" id="A0A1M6TET8"/>
<gene>
    <name evidence="1" type="ORF">SAMN05216582_10793</name>
</gene>
<dbReference type="RefSeq" id="WP_073088748.1">
    <property type="nucleotide sequence ID" value="NZ_FRBC01000007.1"/>
</dbReference>
<dbReference type="OrthoDB" id="1911268at2"/>
<dbReference type="Proteomes" id="UP000184263">
    <property type="component" value="Unassembled WGS sequence"/>
</dbReference>
<dbReference type="EMBL" id="FRBC01000007">
    <property type="protein sequence ID" value="SHK55517.1"/>
    <property type="molecule type" value="Genomic_DNA"/>
</dbReference>
<proteinExistence type="predicted"/>
<name>A0A1M6TET8_SELRU</name>
<sequence length="329" mass="38865">MEKLADHHILVLGWPVQPKQAWLANYPFVTADRIYQEGLPRREKRWMNASFHAPQWLQGIKKLNPSHWYGAWRDHVAEYDTVIIIDEIRGRDVFEYILAHNPHCRLCVFYDSPIKPGSKRDPSHYRDLPIHFYTCDRKIAADYGLEFSPYFYIFSPYDFAEYDKMEARQEKTDVFFLGEEKGDRLAKLASLRELFGEAGLNHDLRLVRKRHGRRYTKAELAQTTDYMSYPEYIRHMQQSKAILELVSNGQTGITQRPYEALFFGKKLITTSEEVKKYPFYCAENVMILNEDKPAQAKELSQFINTPLKPVAEDIKEQFQFCAWLMRMLK</sequence>
<reference evidence="1 2" key="1">
    <citation type="submission" date="2016-11" db="EMBL/GenBank/DDBJ databases">
        <authorList>
            <person name="Jaros S."/>
            <person name="Januszkiewicz K."/>
            <person name="Wedrychowicz H."/>
        </authorList>
    </citation>
    <scope>NUCLEOTIDE SEQUENCE [LARGE SCALE GENOMIC DNA]</scope>
    <source>
        <strain evidence="1 2">HD4</strain>
    </source>
</reference>
<evidence type="ECO:0000313" key="2">
    <source>
        <dbReference type="Proteomes" id="UP000184263"/>
    </source>
</evidence>
<evidence type="ECO:0000313" key="1">
    <source>
        <dbReference type="EMBL" id="SHK55517.1"/>
    </source>
</evidence>
<accession>A0A1M6TET8</accession>